<feature type="region of interest" description="Disordered" evidence="1">
    <location>
        <begin position="790"/>
        <end position="819"/>
    </location>
</feature>
<feature type="region of interest" description="Disordered" evidence="1">
    <location>
        <begin position="303"/>
        <end position="334"/>
    </location>
</feature>
<evidence type="ECO:0000256" key="1">
    <source>
        <dbReference type="SAM" id="MobiDB-lite"/>
    </source>
</evidence>
<feature type="compositionally biased region" description="Acidic residues" evidence="1">
    <location>
        <begin position="213"/>
        <end position="223"/>
    </location>
</feature>
<sequence length="1499" mass="158000">MAEQASRKIADQSAISDDDPFAELTRIMGFDPREPAKPAAVKEVKPAVQSDPDPAHFEQSDLSLDLERELLGDLADDTFHASEQVDWQFSAAPEALSHEAQSIEQPAAAEMELADQYQPDETAGDLSAQSAELTLDYPHEGFPEEGNTATAEAYTSSVDKEIGIDETFQHDGFPDQASAAPEEGAWAQSELAPHFAQADPSLDFAFDEQLDVVAEGESEGEQIAEDRAWSEAADPELPLAEAQTEYAAEETAWAQPEAAPLAAQPETSIEIESDFAAAFDEQLSALVEAEPEIEQVAEGRAWSEVGDAESPLAQAQTEYAAEETAWAQPEAAPLAAQPETSIEIESDFAAAFDEQLSALVEAEPEIEQVAEGCAWSEVGDAESPLAEAQTEYAAEETAWAQPEPAPLAVQPETSIESDFAAAFDEQLSVSVEAEPEVEQVAGDHAWPEAADAESPLAEAPTEYAAEETAWAQPEVAPLAAQPEASIESDFAAAFEEQLNVFVEAEFEVEQVAEDSSWSEAAQEVPQGEARTEYAAENQTGEQWNEDSDIGRSLTEAADLQAPQGEAQTEHAAEYQAPEQWNQEGVTDRTWPEAADLDAHQVEFQAAAEAGYQIGEEWSQEVTPDHVSLEAGELELPQGEIAAAYDVAYQAGEQHQDWIGEQPQPWAGQDAIQEEEAAGVGEASEIAGAVIDDTDHSEPHVVAAPEWHQAPVAWEETSASFEQAAHEEGGASNEAYPAAVIQPLVEHWPETAEVHAGNASAPIDQPSPAEALELSLEQELNALLGNDLAAEDQPQAPEEPSFEESAAEIAPQSDVEDDWVRVPLRGSLAGDNEWRAAEASDNHRASAAYSEEDRQAAQYHHDIPGPHAFEEAPEPDLEFAFDDHAFEAALTSAAADGSVDERQSTPVAEQAEEPTHRDDPYAALAALSASLQNPHFNSPAHARGEPQYPEHAPSFASSLARPAIREDVPEIETIDVPEQAVALADDLELPEIAFEPEPVPAAPFDDLDAEFSSLLEDMNVRGAEIASAAPQADASREIRLKGQAEADPYGDDAASAAGAAMTAAALAAGAAQPQGYDVGYASKPDAATYLRQQSANQTEPNDVEFAFDPDQEEDFSEPAYAPVGERSSRRRGMIIAAVVGGVAMLGGIGALAMSFGSGPGGDEVALVKADPSPVKVKPENPGGVSIPNQDSKVYDTVAGAGTAAEPTQEKLISSAEEPVEIPMPQDDPFDLPGVDNADLESAQAMLADEAGSDAAAAPSAKSEDRVEQAAGAGVDETMEVAAVAPRKVRTMIVKADGTLVPREEPAPAADQAADSASESIVDPAATAPLSASGDAAALPAEAQSGMTAAPAGAASLPETAAADQTAAAQPAEAMPQAQGTIGITPDRAPIAPARPSDQPIDIVGEVKPQQVAGLAPAAAGGSWSMQIASQPTEAAAQSSYQDLLRRYGGVLEGKQANIVKAEIAGKGTFWRVRVPAESRNDAVKLCESYKAAGGNCFVTR</sequence>
<evidence type="ECO:0000313" key="3">
    <source>
        <dbReference type="EMBL" id="MBS3647483.1"/>
    </source>
</evidence>
<feature type="compositionally biased region" description="Low complexity" evidence="1">
    <location>
        <begin position="1305"/>
        <end position="1318"/>
    </location>
</feature>
<dbReference type="InterPro" id="IPR007730">
    <property type="entry name" value="SPOR-like_dom"/>
</dbReference>
<feature type="domain" description="SPOR" evidence="2">
    <location>
        <begin position="1416"/>
        <end position="1499"/>
    </location>
</feature>
<organism evidence="3 4">
    <name type="scientific">Pseudaminobacter soli</name>
    <name type="common">ex Zhang et al. 2022</name>
    <dbReference type="NCBI Taxonomy" id="2831468"/>
    <lineage>
        <taxon>Bacteria</taxon>
        <taxon>Pseudomonadati</taxon>
        <taxon>Pseudomonadota</taxon>
        <taxon>Alphaproteobacteria</taxon>
        <taxon>Hyphomicrobiales</taxon>
        <taxon>Phyllobacteriaceae</taxon>
        <taxon>Pseudaminobacter</taxon>
    </lineage>
</organism>
<feature type="region of interest" description="Disordered" evidence="1">
    <location>
        <begin position="1170"/>
        <end position="1190"/>
    </location>
</feature>
<dbReference type="Pfam" id="PF05036">
    <property type="entry name" value="SPOR"/>
    <property type="match status" value="1"/>
</dbReference>
<accession>A0A942DXY8</accession>
<reference evidence="3" key="1">
    <citation type="submission" date="2021-04" db="EMBL/GenBank/DDBJ databases">
        <title>Pseudaminobacter soli sp. nov., isolated from paddy soil contaminated by heavy metals.</title>
        <authorList>
            <person name="Zhang K."/>
        </authorList>
    </citation>
    <scope>NUCLEOTIDE SEQUENCE</scope>
    <source>
        <strain evidence="3">19-2017</strain>
    </source>
</reference>
<feature type="region of interest" description="Disordered" evidence="1">
    <location>
        <begin position="213"/>
        <end position="268"/>
    </location>
</feature>
<feature type="region of interest" description="Disordered" evidence="1">
    <location>
        <begin position="91"/>
        <end position="150"/>
    </location>
</feature>
<comment type="caution">
    <text evidence="3">The sequence shown here is derived from an EMBL/GenBank/DDBJ whole genome shotgun (WGS) entry which is preliminary data.</text>
</comment>
<feature type="region of interest" description="Disordered" evidence="1">
    <location>
        <begin position="932"/>
        <end position="954"/>
    </location>
</feature>
<feature type="compositionally biased region" description="Basic and acidic residues" evidence="1">
    <location>
        <begin position="1"/>
        <end position="10"/>
    </location>
</feature>
<feature type="compositionally biased region" description="Low complexity" evidence="1">
    <location>
        <begin position="1247"/>
        <end position="1259"/>
    </location>
</feature>
<feature type="region of interest" description="Disordered" evidence="1">
    <location>
        <begin position="512"/>
        <end position="584"/>
    </location>
</feature>
<dbReference type="InterPro" id="IPR036680">
    <property type="entry name" value="SPOR-like_sf"/>
</dbReference>
<dbReference type="PROSITE" id="PS51724">
    <property type="entry name" value="SPOR"/>
    <property type="match status" value="1"/>
</dbReference>
<feature type="compositionally biased region" description="Low complexity" evidence="1">
    <location>
        <begin position="231"/>
        <end position="266"/>
    </location>
</feature>
<dbReference type="EMBL" id="JAGWCR010000001">
    <property type="protein sequence ID" value="MBS3647483.1"/>
    <property type="molecule type" value="Genomic_DNA"/>
</dbReference>
<feature type="compositionally biased region" description="Low complexity" evidence="1">
    <location>
        <begin position="1357"/>
        <end position="1374"/>
    </location>
</feature>
<dbReference type="Proteomes" id="UP000680348">
    <property type="component" value="Unassembled WGS sequence"/>
</dbReference>
<feature type="region of interest" description="Disordered" evidence="1">
    <location>
        <begin position="835"/>
        <end position="856"/>
    </location>
</feature>
<name>A0A942DXY8_9HYPH</name>
<evidence type="ECO:0000259" key="2">
    <source>
        <dbReference type="PROSITE" id="PS51724"/>
    </source>
</evidence>
<keyword evidence="4" id="KW-1185">Reference proteome</keyword>
<dbReference type="RefSeq" id="WP_188253010.1">
    <property type="nucleotide sequence ID" value="NZ_JABVCF010000001.1"/>
</dbReference>
<feature type="region of interest" description="Disordered" evidence="1">
    <location>
        <begin position="1247"/>
        <end position="1272"/>
    </location>
</feature>
<dbReference type="Gene3D" id="3.30.70.1070">
    <property type="entry name" value="Sporulation related repeat"/>
    <property type="match status" value="1"/>
</dbReference>
<proteinExistence type="predicted"/>
<dbReference type="GO" id="GO:0042834">
    <property type="term" value="F:peptidoglycan binding"/>
    <property type="evidence" value="ECO:0007669"/>
    <property type="project" value="InterPro"/>
</dbReference>
<feature type="compositionally biased region" description="Basic and acidic residues" evidence="1">
    <location>
        <begin position="31"/>
        <end position="45"/>
    </location>
</feature>
<feature type="compositionally biased region" description="Low complexity" evidence="1">
    <location>
        <begin position="313"/>
        <end position="334"/>
    </location>
</feature>
<evidence type="ECO:0000313" key="4">
    <source>
        <dbReference type="Proteomes" id="UP000680348"/>
    </source>
</evidence>
<feature type="region of interest" description="Disordered" evidence="1">
    <location>
        <begin position="1"/>
        <end position="58"/>
    </location>
</feature>
<protein>
    <submittedName>
        <fullName evidence="3">SPOR domain-containing protein</fullName>
    </submittedName>
</protein>
<feature type="region of interest" description="Disordered" evidence="1">
    <location>
        <begin position="1298"/>
        <end position="1318"/>
    </location>
</feature>
<feature type="region of interest" description="Disordered" evidence="1">
    <location>
        <begin position="893"/>
        <end position="916"/>
    </location>
</feature>
<gene>
    <name evidence="3" type="ORF">KEU06_02440</name>
</gene>
<feature type="region of interest" description="Disordered" evidence="1">
    <location>
        <begin position="1347"/>
        <end position="1374"/>
    </location>
</feature>